<evidence type="ECO:0000256" key="1">
    <source>
        <dbReference type="SAM" id="MobiDB-lite"/>
    </source>
</evidence>
<dbReference type="Proteomes" id="UP001314170">
    <property type="component" value="Unassembled WGS sequence"/>
</dbReference>
<keyword evidence="3" id="KW-1185">Reference proteome</keyword>
<organism evidence="2 3">
    <name type="scientific">Dovyalis caffra</name>
    <dbReference type="NCBI Taxonomy" id="77055"/>
    <lineage>
        <taxon>Eukaryota</taxon>
        <taxon>Viridiplantae</taxon>
        <taxon>Streptophyta</taxon>
        <taxon>Embryophyta</taxon>
        <taxon>Tracheophyta</taxon>
        <taxon>Spermatophyta</taxon>
        <taxon>Magnoliopsida</taxon>
        <taxon>eudicotyledons</taxon>
        <taxon>Gunneridae</taxon>
        <taxon>Pentapetalae</taxon>
        <taxon>rosids</taxon>
        <taxon>fabids</taxon>
        <taxon>Malpighiales</taxon>
        <taxon>Salicaceae</taxon>
        <taxon>Flacourtieae</taxon>
        <taxon>Dovyalis</taxon>
    </lineage>
</organism>
<proteinExistence type="predicted"/>
<feature type="compositionally biased region" description="Acidic residues" evidence="1">
    <location>
        <begin position="75"/>
        <end position="85"/>
    </location>
</feature>
<reference evidence="2 3" key="1">
    <citation type="submission" date="2024-01" db="EMBL/GenBank/DDBJ databases">
        <authorList>
            <person name="Waweru B."/>
        </authorList>
    </citation>
    <scope>NUCLEOTIDE SEQUENCE [LARGE SCALE GENOMIC DNA]</scope>
</reference>
<dbReference type="EMBL" id="CAWUPB010001159">
    <property type="protein sequence ID" value="CAK7340074.1"/>
    <property type="molecule type" value="Genomic_DNA"/>
</dbReference>
<name>A0AAV1RXL0_9ROSI</name>
<feature type="region of interest" description="Disordered" evidence="1">
    <location>
        <begin position="68"/>
        <end position="92"/>
    </location>
</feature>
<comment type="caution">
    <text evidence="2">The sequence shown here is derived from an EMBL/GenBank/DDBJ whole genome shotgun (WGS) entry which is preliminary data.</text>
</comment>
<dbReference type="AlphaFoldDB" id="A0AAV1RXL0"/>
<evidence type="ECO:0000313" key="2">
    <source>
        <dbReference type="EMBL" id="CAK7340074.1"/>
    </source>
</evidence>
<accession>A0AAV1RXL0</accession>
<protein>
    <submittedName>
        <fullName evidence="2">Uncharacterized protein</fullName>
    </submittedName>
</protein>
<evidence type="ECO:0000313" key="3">
    <source>
        <dbReference type="Proteomes" id="UP001314170"/>
    </source>
</evidence>
<sequence length="92" mass="10810">MKLLIKPIWQCIMKKEEIVELEREGLLGCLTKEEKVKVRMEVNKKLNGLCDMEEGEIRDVDGERMLGQNDSYVEVSEDEEGEKEEDEYKMVK</sequence>
<gene>
    <name evidence="2" type="ORF">DCAF_LOCUS15155</name>
</gene>